<keyword evidence="1" id="KW-0812">Transmembrane</keyword>
<protein>
    <recommendedName>
        <fullName evidence="4">Transmembrane protein</fullName>
    </recommendedName>
</protein>
<gene>
    <name evidence="2" type="ORF">FME351_LOCUS32074</name>
</gene>
<reference evidence="2" key="1">
    <citation type="submission" date="2021-02" db="EMBL/GenBank/DDBJ databases">
        <authorList>
            <person name="Nowell W R."/>
        </authorList>
    </citation>
    <scope>NUCLEOTIDE SEQUENCE</scope>
</reference>
<dbReference type="Proteomes" id="UP000663869">
    <property type="component" value="Unassembled WGS sequence"/>
</dbReference>
<name>A0A819A544_9BILA</name>
<evidence type="ECO:0008006" key="4">
    <source>
        <dbReference type="Google" id="ProtNLM"/>
    </source>
</evidence>
<comment type="caution">
    <text evidence="2">The sequence shown here is derived from an EMBL/GenBank/DDBJ whole genome shotgun (WGS) entry which is preliminary data.</text>
</comment>
<feature type="transmembrane region" description="Helical" evidence="1">
    <location>
        <begin position="25"/>
        <end position="45"/>
    </location>
</feature>
<keyword evidence="1" id="KW-0472">Membrane</keyword>
<dbReference type="AlphaFoldDB" id="A0A819A544"/>
<organism evidence="2 3">
    <name type="scientific">Rotaria socialis</name>
    <dbReference type="NCBI Taxonomy" id="392032"/>
    <lineage>
        <taxon>Eukaryota</taxon>
        <taxon>Metazoa</taxon>
        <taxon>Spiralia</taxon>
        <taxon>Gnathifera</taxon>
        <taxon>Rotifera</taxon>
        <taxon>Eurotatoria</taxon>
        <taxon>Bdelloidea</taxon>
        <taxon>Philodinida</taxon>
        <taxon>Philodinidae</taxon>
        <taxon>Rotaria</taxon>
    </lineage>
</organism>
<keyword evidence="1" id="KW-1133">Transmembrane helix</keyword>
<proteinExistence type="predicted"/>
<dbReference type="EMBL" id="CAJNYU010004581">
    <property type="protein sequence ID" value="CAF3773096.1"/>
    <property type="molecule type" value="Genomic_DNA"/>
</dbReference>
<accession>A0A819A544</accession>
<evidence type="ECO:0000256" key="1">
    <source>
        <dbReference type="SAM" id="Phobius"/>
    </source>
</evidence>
<evidence type="ECO:0000313" key="3">
    <source>
        <dbReference type="Proteomes" id="UP000663869"/>
    </source>
</evidence>
<evidence type="ECO:0000313" key="2">
    <source>
        <dbReference type="EMBL" id="CAF3773096.1"/>
    </source>
</evidence>
<sequence length="181" mass="20215">MIISSASFSHINITYKLKILQSNNLPIFNMATLSFIILAVFFALVSSNNENNIIQIINSGSTNTAGYIIELQRDGNVKWTVAPRTHQVFSTTPSSTTTQNSIQLSLSRTNNIFQAAEQALPFSQYAPIFCIKSVSFGTTLHVTYNEQQTPDLSCPLKDQRLINLNKYIHELISDLHINTFG</sequence>